<accession>A0A427ACP4</accession>
<comment type="similarity">
    <text evidence="2 8">Belongs to the glycosyl hydrolase 28 family.</text>
</comment>
<evidence type="ECO:0000256" key="4">
    <source>
        <dbReference type="ARBA" id="ARBA00022525"/>
    </source>
</evidence>
<keyword evidence="6 8" id="KW-0326">Glycosidase</keyword>
<organism evidence="10 11">
    <name type="scientific">Ensete ventricosum</name>
    <name type="common">Abyssinian banana</name>
    <name type="synonym">Musa ensete</name>
    <dbReference type="NCBI Taxonomy" id="4639"/>
    <lineage>
        <taxon>Eukaryota</taxon>
        <taxon>Viridiplantae</taxon>
        <taxon>Streptophyta</taxon>
        <taxon>Embryophyta</taxon>
        <taxon>Tracheophyta</taxon>
        <taxon>Spermatophyta</taxon>
        <taxon>Magnoliopsida</taxon>
        <taxon>Liliopsida</taxon>
        <taxon>Zingiberales</taxon>
        <taxon>Musaceae</taxon>
        <taxon>Ensete</taxon>
    </lineage>
</organism>
<dbReference type="Proteomes" id="UP000287651">
    <property type="component" value="Unassembled WGS sequence"/>
</dbReference>
<dbReference type="GO" id="GO:0004650">
    <property type="term" value="F:polygalacturonase activity"/>
    <property type="evidence" value="ECO:0007669"/>
    <property type="project" value="InterPro"/>
</dbReference>
<comment type="caution">
    <text evidence="10">The sequence shown here is derived from an EMBL/GenBank/DDBJ whole genome shotgun (WGS) entry which is preliminary data.</text>
</comment>
<dbReference type="GO" id="GO:0071555">
    <property type="term" value="P:cell wall organization"/>
    <property type="evidence" value="ECO:0007669"/>
    <property type="project" value="UniProtKB-KW"/>
</dbReference>
<evidence type="ECO:0000256" key="6">
    <source>
        <dbReference type="ARBA" id="ARBA00023295"/>
    </source>
</evidence>
<name>A0A427ACP4_ENSVE</name>
<gene>
    <name evidence="10" type="ORF">B296_00032767</name>
</gene>
<reference evidence="10 11" key="1">
    <citation type="journal article" date="2014" name="Agronomy (Basel)">
        <title>A Draft Genome Sequence for Ensete ventricosum, the Drought-Tolerant Tree Against Hunger.</title>
        <authorList>
            <person name="Harrison J."/>
            <person name="Moore K.A."/>
            <person name="Paszkiewicz K."/>
            <person name="Jones T."/>
            <person name="Grant M."/>
            <person name="Ambacheew D."/>
            <person name="Muzemil S."/>
            <person name="Studholme D.J."/>
        </authorList>
    </citation>
    <scope>NUCLEOTIDE SEQUENCE [LARGE SCALE GENOMIC DNA]</scope>
</reference>
<dbReference type="InterPro" id="IPR012334">
    <property type="entry name" value="Pectin_lyas_fold"/>
</dbReference>
<protein>
    <recommendedName>
        <fullName evidence="12">Pectate lyase superfamily protein domain-containing protein</fullName>
    </recommendedName>
</protein>
<evidence type="ECO:0000256" key="5">
    <source>
        <dbReference type="ARBA" id="ARBA00022801"/>
    </source>
</evidence>
<dbReference type="InterPro" id="IPR000743">
    <property type="entry name" value="Glyco_hydro_28"/>
</dbReference>
<evidence type="ECO:0000256" key="3">
    <source>
        <dbReference type="ARBA" id="ARBA00022512"/>
    </source>
</evidence>
<sequence>MQQLLPALLLLILTRLPVAIEDLVAFDVQDYGAVGDGITDDTQVASSSHFAALFSATRHAFTRAVSHRCPFALLCFAYGAISASCSRQTSAFADAWEATCRKKAAGLPTMFIPGEKKFLVSPIIFTGPCMASNVLVQVWMHFFGPNCDDCISIGDRTSDIVVTQITCGPGHGIR</sequence>
<evidence type="ECO:0000313" key="11">
    <source>
        <dbReference type="Proteomes" id="UP000287651"/>
    </source>
</evidence>
<keyword evidence="7" id="KW-0961">Cell wall biogenesis/degradation</keyword>
<evidence type="ECO:0008006" key="12">
    <source>
        <dbReference type="Google" id="ProtNLM"/>
    </source>
</evidence>
<keyword evidence="5 8" id="KW-0378">Hydrolase</keyword>
<keyword evidence="4" id="KW-0964">Secreted</keyword>
<dbReference type="AlphaFoldDB" id="A0A427ACP4"/>
<evidence type="ECO:0000256" key="2">
    <source>
        <dbReference type="ARBA" id="ARBA00008834"/>
    </source>
</evidence>
<evidence type="ECO:0000256" key="8">
    <source>
        <dbReference type="RuleBase" id="RU361169"/>
    </source>
</evidence>
<dbReference type="EMBL" id="AMZH03002901">
    <property type="protein sequence ID" value="RRT74018.1"/>
    <property type="molecule type" value="Genomic_DNA"/>
</dbReference>
<feature type="chain" id="PRO_5019537122" description="Pectate lyase superfamily protein domain-containing protein" evidence="9">
    <location>
        <begin position="20"/>
        <end position="174"/>
    </location>
</feature>
<dbReference type="InterPro" id="IPR011050">
    <property type="entry name" value="Pectin_lyase_fold/virulence"/>
</dbReference>
<evidence type="ECO:0000256" key="9">
    <source>
        <dbReference type="SAM" id="SignalP"/>
    </source>
</evidence>
<keyword evidence="3" id="KW-0134">Cell wall</keyword>
<comment type="subcellular location">
    <subcellularLocation>
        <location evidence="1">Secreted</location>
        <location evidence="1">Cell wall</location>
    </subcellularLocation>
</comment>
<evidence type="ECO:0000256" key="7">
    <source>
        <dbReference type="ARBA" id="ARBA00023316"/>
    </source>
</evidence>
<feature type="signal peptide" evidence="9">
    <location>
        <begin position="1"/>
        <end position="19"/>
    </location>
</feature>
<dbReference type="GO" id="GO:0005975">
    <property type="term" value="P:carbohydrate metabolic process"/>
    <property type="evidence" value="ECO:0007669"/>
    <property type="project" value="InterPro"/>
</dbReference>
<evidence type="ECO:0000313" key="10">
    <source>
        <dbReference type="EMBL" id="RRT74018.1"/>
    </source>
</evidence>
<dbReference type="Gene3D" id="2.160.20.10">
    <property type="entry name" value="Single-stranded right-handed beta-helix, Pectin lyase-like"/>
    <property type="match status" value="2"/>
</dbReference>
<evidence type="ECO:0000256" key="1">
    <source>
        <dbReference type="ARBA" id="ARBA00004191"/>
    </source>
</evidence>
<proteinExistence type="inferred from homology"/>
<dbReference type="SUPFAM" id="SSF51126">
    <property type="entry name" value="Pectin lyase-like"/>
    <property type="match status" value="3"/>
</dbReference>
<dbReference type="Pfam" id="PF00295">
    <property type="entry name" value="Glyco_hydro_28"/>
    <property type="match status" value="1"/>
</dbReference>
<keyword evidence="9" id="KW-0732">Signal</keyword>
<dbReference type="PANTHER" id="PTHR31375">
    <property type="match status" value="1"/>
</dbReference>